<feature type="transmembrane region" description="Helical" evidence="9">
    <location>
        <begin position="272"/>
        <end position="292"/>
    </location>
</feature>
<dbReference type="PANTHER" id="PTHR11040">
    <property type="entry name" value="ZINC/IRON TRANSPORTER"/>
    <property type="match status" value="1"/>
</dbReference>
<feature type="transmembrane region" description="Helical" evidence="9">
    <location>
        <begin position="84"/>
        <end position="104"/>
    </location>
</feature>
<keyword evidence="5" id="KW-0862">Zinc</keyword>
<evidence type="ECO:0000256" key="9">
    <source>
        <dbReference type="SAM" id="Phobius"/>
    </source>
</evidence>
<feature type="transmembrane region" description="Helical" evidence="9">
    <location>
        <begin position="304"/>
        <end position="321"/>
    </location>
</feature>
<reference evidence="10" key="1">
    <citation type="submission" date="2011-09" db="EMBL/GenBank/DDBJ databases">
        <title>Complete sequence of Halovivax ruber XH-70.</title>
        <authorList>
            <consortium name="US DOE Joint Genome Institute"/>
            <person name="Lucas S."/>
            <person name="Han J."/>
            <person name="Lapidus A."/>
            <person name="Cheng J.-F."/>
            <person name="Goodwin L."/>
            <person name="Pitluck S."/>
            <person name="Peters L."/>
            <person name="Mikhailova N."/>
            <person name="Davenport K."/>
            <person name="Detter J.C."/>
            <person name="Han C."/>
            <person name="Tapia R."/>
            <person name="Land M."/>
            <person name="Hauser L."/>
            <person name="Kyrpides N."/>
            <person name="Ivanova N."/>
            <person name="Pagani I."/>
            <person name="Sproer C."/>
            <person name="Anderson I."/>
            <person name="Woyke T."/>
        </authorList>
    </citation>
    <scope>NUCLEOTIDE SEQUENCE</scope>
    <source>
        <strain evidence="10">XH-70</strain>
    </source>
</reference>
<dbReference type="eggNOG" id="arCOG00576">
    <property type="taxonomic scope" value="Archaea"/>
</dbReference>
<evidence type="ECO:0000313" key="11">
    <source>
        <dbReference type="Proteomes" id="UP000010846"/>
    </source>
</evidence>
<accession>L0ID70</accession>
<organism evidence="10 11">
    <name type="scientific">Halovivax ruber (strain DSM 18193 / JCM 13892 / XH-70)</name>
    <dbReference type="NCBI Taxonomy" id="797302"/>
    <lineage>
        <taxon>Archaea</taxon>
        <taxon>Methanobacteriati</taxon>
        <taxon>Methanobacteriota</taxon>
        <taxon>Stenosarchaea group</taxon>
        <taxon>Halobacteria</taxon>
        <taxon>Halobacteriales</taxon>
        <taxon>Natrialbaceae</taxon>
        <taxon>Halovivax</taxon>
    </lineage>
</organism>
<dbReference type="HOGENOM" id="CLU_015114_1_2_2"/>
<dbReference type="AlphaFoldDB" id="L0ID70"/>
<evidence type="ECO:0000256" key="4">
    <source>
        <dbReference type="ARBA" id="ARBA00022692"/>
    </source>
</evidence>
<evidence type="ECO:0000256" key="5">
    <source>
        <dbReference type="ARBA" id="ARBA00022833"/>
    </source>
</evidence>
<protein>
    <submittedName>
        <fullName evidence="10">Putative divalent heavy-metal cations transporter</fullName>
    </submittedName>
</protein>
<comment type="similarity">
    <text evidence="2">Belongs to the ZIP transporter (TC 2.A.5) family.</text>
</comment>
<name>L0ID70_HALRX</name>
<keyword evidence="7 9" id="KW-0472">Membrane</keyword>
<keyword evidence="11" id="KW-1185">Reference proteome</keyword>
<evidence type="ECO:0000256" key="3">
    <source>
        <dbReference type="ARBA" id="ARBA00022475"/>
    </source>
</evidence>
<evidence type="ECO:0000256" key="2">
    <source>
        <dbReference type="ARBA" id="ARBA00006939"/>
    </source>
</evidence>
<feature type="compositionally biased region" description="Basic and acidic residues" evidence="8">
    <location>
        <begin position="163"/>
        <end position="173"/>
    </location>
</feature>
<evidence type="ECO:0000256" key="7">
    <source>
        <dbReference type="ARBA" id="ARBA00023136"/>
    </source>
</evidence>
<sequence>MARIDRSYFPVAIVSVRYHRDRTDDHEGEATVLALVDAFVGLTGENPVVQGLAGGLVIAALNLFGASLVFVWRDPSERALDGALGFAAGVMLAAAFTSLIIPGIEQYSGGDPIPTLVGVALGVAFLDRADILVPHAHYLLTGSRRPDIGDPIADEGTDPGEPAESRASETAAERSERLAPVVLFILAITLHNMPEGLAVGVGFGSGNVENAVALMLAIGIQNIPEGLAVSVAAINAGLDRRIYAVFAGLRSGVVEIPLAVLGALAVATVEPLLPYAMGFAAGAMLFVISDEIIPETHTRGHERIATLGVMAGVIVMLYLDVSLG</sequence>
<dbReference type="KEGG" id="hru:Halru_2930"/>
<comment type="subcellular location">
    <subcellularLocation>
        <location evidence="1">Cell membrane</location>
        <topology evidence="1">Multi-pass membrane protein</topology>
    </subcellularLocation>
</comment>
<dbReference type="PANTHER" id="PTHR11040:SF211">
    <property type="entry name" value="ZINC TRANSPORTER ZIP11"/>
    <property type="match status" value="1"/>
</dbReference>
<evidence type="ECO:0000256" key="6">
    <source>
        <dbReference type="ARBA" id="ARBA00022989"/>
    </source>
</evidence>
<dbReference type="EMBL" id="CP003050">
    <property type="protein sequence ID" value="AGB17500.1"/>
    <property type="molecule type" value="Genomic_DNA"/>
</dbReference>
<evidence type="ECO:0000256" key="8">
    <source>
        <dbReference type="SAM" id="MobiDB-lite"/>
    </source>
</evidence>
<evidence type="ECO:0000313" key="10">
    <source>
        <dbReference type="EMBL" id="AGB17500.1"/>
    </source>
</evidence>
<feature type="transmembrane region" description="Helical" evidence="9">
    <location>
        <begin position="52"/>
        <end position="72"/>
    </location>
</feature>
<dbReference type="GO" id="GO:0005886">
    <property type="term" value="C:plasma membrane"/>
    <property type="evidence" value="ECO:0007669"/>
    <property type="project" value="UniProtKB-SubCell"/>
</dbReference>
<gene>
    <name evidence="10" type="ordered locus">Halru_2930</name>
</gene>
<dbReference type="STRING" id="797302.Halru_2930"/>
<dbReference type="GO" id="GO:0005385">
    <property type="term" value="F:zinc ion transmembrane transporter activity"/>
    <property type="evidence" value="ECO:0007669"/>
    <property type="project" value="TreeGrafter"/>
</dbReference>
<dbReference type="Proteomes" id="UP000010846">
    <property type="component" value="Chromosome"/>
</dbReference>
<keyword evidence="3" id="KW-1003">Cell membrane</keyword>
<dbReference type="Pfam" id="PF02535">
    <property type="entry name" value="Zip"/>
    <property type="match status" value="1"/>
</dbReference>
<keyword evidence="4 9" id="KW-0812">Transmembrane</keyword>
<keyword evidence="6 9" id="KW-1133">Transmembrane helix</keyword>
<proteinExistence type="inferred from homology"/>
<feature type="region of interest" description="Disordered" evidence="8">
    <location>
        <begin position="149"/>
        <end position="173"/>
    </location>
</feature>
<feature type="transmembrane region" description="Helical" evidence="9">
    <location>
        <begin position="242"/>
        <end position="266"/>
    </location>
</feature>
<dbReference type="InterPro" id="IPR003689">
    <property type="entry name" value="ZIP"/>
</dbReference>
<evidence type="ECO:0000256" key="1">
    <source>
        <dbReference type="ARBA" id="ARBA00004651"/>
    </source>
</evidence>